<name>A0A7C8YCJ1_OPUST</name>
<dbReference type="AlphaFoldDB" id="A0A7C8YCJ1"/>
<accession>A0A7C8YCJ1</accession>
<organism evidence="1">
    <name type="scientific">Opuntia streptacantha</name>
    <name type="common">Prickly pear cactus</name>
    <name type="synonym">Opuntia cardona</name>
    <dbReference type="NCBI Taxonomy" id="393608"/>
    <lineage>
        <taxon>Eukaryota</taxon>
        <taxon>Viridiplantae</taxon>
        <taxon>Streptophyta</taxon>
        <taxon>Embryophyta</taxon>
        <taxon>Tracheophyta</taxon>
        <taxon>Spermatophyta</taxon>
        <taxon>Magnoliopsida</taxon>
        <taxon>eudicotyledons</taxon>
        <taxon>Gunneridae</taxon>
        <taxon>Pentapetalae</taxon>
        <taxon>Caryophyllales</taxon>
        <taxon>Cactineae</taxon>
        <taxon>Cactaceae</taxon>
        <taxon>Opuntioideae</taxon>
        <taxon>Opuntia</taxon>
    </lineage>
</organism>
<reference evidence="1" key="2">
    <citation type="submission" date="2020-07" db="EMBL/GenBank/DDBJ databases">
        <authorList>
            <person name="Vera ALvarez R."/>
            <person name="Arias-Moreno D.M."/>
            <person name="Jimenez-Jacinto V."/>
            <person name="Jimenez-Bremont J.F."/>
            <person name="Swaminathan K."/>
            <person name="Moose S.P."/>
            <person name="Guerrero-Gonzalez M.L."/>
            <person name="Marino-Ramirez L."/>
            <person name="Landsman D."/>
            <person name="Rodriguez-Kessler M."/>
            <person name="Delgado-Sanchez P."/>
        </authorList>
    </citation>
    <scope>NUCLEOTIDE SEQUENCE</scope>
    <source>
        <tissue evidence="1">Cladode</tissue>
    </source>
</reference>
<sequence length="109" mass="12973">MYKGISFDLCGPTNKRKIGRVCKYWAKAGRKTKEWWMRQMTGGTVLEAYPASNFKLLVKDGEFIGVDAFPWVKNKSKRTTDIRNCHNFFFSYLLLNPKRKRKRKKRFDK</sequence>
<evidence type="ECO:0000313" key="1">
    <source>
        <dbReference type="EMBL" id="MBA4615034.1"/>
    </source>
</evidence>
<dbReference type="EMBL" id="GISG01005739">
    <property type="protein sequence ID" value="MBA4615034.1"/>
    <property type="molecule type" value="Transcribed_RNA"/>
</dbReference>
<protein>
    <submittedName>
        <fullName evidence="1">Uncharacterized protein</fullName>
    </submittedName>
</protein>
<proteinExistence type="predicted"/>
<reference evidence="1" key="1">
    <citation type="journal article" date="2013" name="J. Plant Res.">
        <title>Effect of fungi and light on seed germination of three Opuntia species from semiarid lands of central Mexico.</title>
        <authorList>
            <person name="Delgado-Sanchez P."/>
            <person name="Jimenez-Bremont J.F."/>
            <person name="Guerrero-Gonzalez Mde L."/>
            <person name="Flores J."/>
        </authorList>
    </citation>
    <scope>NUCLEOTIDE SEQUENCE</scope>
    <source>
        <tissue evidence="1">Cladode</tissue>
    </source>
</reference>